<dbReference type="EMBL" id="QUOU01000001">
    <property type="protein sequence ID" value="REL25223.1"/>
    <property type="molecule type" value="Genomic_DNA"/>
</dbReference>
<protein>
    <recommendedName>
        <fullName evidence="2">Polysaccharide lyase 14 domain-containing protein</fullName>
    </recommendedName>
</protein>
<keyword evidence="1" id="KW-0732">Signal</keyword>
<dbReference type="Proteomes" id="UP000256478">
    <property type="component" value="Unassembled WGS sequence"/>
</dbReference>
<accession>A0A3E0TLB6</accession>
<feature type="chain" id="PRO_5017591066" description="Polysaccharide lyase 14 domain-containing protein" evidence="1">
    <location>
        <begin position="19"/>
        <end position="479"/>
    </location>
</feature>
<name>A0A3E0TLB6_9GAMM</name>
<dbReference type="Pfam" id="PF21294">
    <property type="entry name" value="Polysacc_lyase_14"/>
    <property type="match status" value="1"/>
</dbReference>
<dbReference type="PANTHER" id="PTHR40124">
    <property type="match status" value="1"/>
</dbReference>
<dbReference type="AlphaFoldDB" id="A0A3E0TLB6"/>
<dbReference type="PANTHER" id="PTHR40124:SF1">
    <property type="entry name" value="DISAGGREGATASE RELATED REPEAT PROTEIN"/>
    <property type="match status" value="1"/>
</dbReference>
<reference evidence="3 4" key="1">
    <citation type="submission" date="2018-08" db="EMBL/GenBank/DDBJ databases">
        <title>Thalassotalea euphylliae genome.</title>
        <authorList>
            <person name="Summers S."/>
            <person name="Rice S.A."/>
            <person name="Freckelton M.L."/>
            <person name="Nedved B.T."/>
            <person name="Hadfield M.G."/>
        </authorList>
    </citation>
    <scope>NUCLEOTIDE SEQUENCE [LARGE SCALE GENOMIC DNA]</scope>
    <source>
        <strain evidence="3 4">H1</strain>
    </source>
</reference>
<sequence>MTWLGKILILSFAVFVSAAPKADFFDETVTFKFRSHAAKIVWQDGGFFQYLQQNPAILLNQFSVKDTDQARSIKVTLNGLKATAQLHLHLQSKQGIFDVKSKESPSGQSARLKLQLAEQTLTLAPDIDAYIINNNRKPLGNKHVVKIGTNNHGIFSFKLPPEHINKTILSAELLLPLTKKQFGHANVSVSQFITVKNAPDIDRGIAQQHFYDEQISSHASVYYAQNFEQDSWLDKLLFATGMKESEWQQAIETINQDEANFVDQKSKRSAKIPFSTKRNLANNFDFYFKQHGENEPEEAYFRYYLKLGENANISGGGKLPGFGGTYNKAGWGGRGNNGRNGWSARGGFFGSVNNASSPWQGHMPIGQYVYEVGKSNYGHTIPYGDELSTIAPGIWYCLEQRLKLNTPGVNDGIIEAWIDGKKIFSKNDFNFRTTPALKIEKIWFNFYFGGVDKPKHDFDLFIDNIVIASEYIGPLYKGN</sequence>
<evidence type="ECO:0000256" key="1">
    <source>
        <dbReference type="SAM" id="SignalP"/>
    </source>
</evidence>
<evidence type="ECO:0000313" key="3">
    <source>
        <dbReference type="EMBL" id="REL25223.1"/>
    </source>
</evidence>
<dbReference type="Gene3D" id="2.60.120.200">
    <property type="match status" value="1"/>
</dbReference>
<organism evidence="3 4">
    <name type="scientific">Thalassotalea euphylliae</name>
    <dbReference type="NCBI Taxonomy" id="1655234"/>
    <lineage>
        <taxon>Bacteria</taxon>
        <taxon>Pseudomonadati</taxon>
        <taxon>Pseudomonadota</taxon>
        <taxon>Gammaproteobacteria</taxon>
        <taxon>Alteromonadales</taxon>
        <taxon>Colwelliaceae</taxon>
        <taxon>Thalassotalea</taxon>
    </lineage>
</organism>
<gene>
    <name evidence="3" type="ORF">DXX93_00720</name>
</gene>
<evidence type="ECO:0000259" key="2">
    <source>
        <dbReference type="Pfam" id="PF21294"/>
    </source>
</evidence>
<feature type="signal peptide" evidence="1">
    <location>
        <begin position="1"/>
        <end position="18"/>
    </location>
</feature>
<dbReference type="RefSeq" id="WP_116006386.1">
    <property type="nucleotide sequence ID" value="NZ_QUOU01000001.1"/>
</dbReference>
<feature type="domain" description="Polysaccharide lyase 14" evidence="2">
    <location>
        <begin position="277"/>
        <end position="453"/>
    </location>
</feature>
<dbReference type="InterPro" id="IPR048958">
    <property type="entry name" value="Polysacc_lyase_14"/>
</dbReference>
<comment type="caution">
    <text evidence="3">The sequence shown here is derived from an EMBL/GenBank/DDBJ whole genome shotgun (WGS) entry which is preliminary data.</text>
</comment>
<dbReference type="OrthoDB" id="7552220at2"/>
<proteinExistence type="predicted"/>
<evidence type="ECO:0000313" key="4">
    <source>
        <dbReference type="Proteomes" id="UP000256478"/>
    </source>
</evidence>